<protein>
    <submittedName>
        <fullName evidence="3">Putative chemiosmotic efflux system B protein C</fullName>
    </submittedName>
</protein>
<feature type="coiled-coil region" evidence="2">
    <location>
        <begin position="128"/>
        <end position="155"/>
    </location>
</feature>
<sequence>MDDSRVWNGSGCIAGCLLSMTMFFPGFLWAAETGNPLSADGTTHGSHTEPRIGLGGLIDELEAANPEIKAARQRWEAAKAVVPQVQTLPDPKLQLGYQRMPMVPPVVEGAMYGFGQDIPFPGKLRLRGEVAERDAERLEQEYQATRLRLIAALKEAYYSLHFVHKSIEIVGSNKALLMQFEKTAKARYSVGQAAQQDVFRAQVEISRVLDRLAVLDQQMESLHAAINRLLNRPPAGPLGTPEEIHTTILTVPLHELNRRADELSPALRASAKGIDRSERSVSLAKRQYFPDFDVQALGLRNDRINDNGYQVIVGIKIPLFYESKQKQGVREALAGLEGAREDFTATRQDLLFQVKDGFVQAQRAERLITILRDAIIPQATLALQAAQAGYAVGKVDFLTLLNSLLTLQDSQLELHGEMVSHERALARLEALTGGSLNAPLPQRTSR</sequence>
<dbReference type="STRING" id="42253.NITMOv2_1929"/>
<evidence type="ECO:0000313" key="4">
    <source>
        <dbReference type="Proteomes" id="UP000069205"/>
    </source>
</evidence>
<dbReference type="PATRIC" id="fig|42253.5.peg.1899"/>
<evidence type="ECO:0000256" key="2">
    <source>
        <dbReference type="SAM" id="Coils"/>
    </source>
</evidence>
<dbReference type="Pfam" id="PF02321">
    <property type="entry name" value="OEP"/>
    <property type="match status" value="2"/>
</dbReference>
<dbReference type="InterPro" id="IPR010131">
    <property type="entry name" value="MdtP/NodT-like"/>
</dbReference>
<dbReference type="PANTHER" id="PTHR30203:SF24">
    <property type="entry name" value="BLR4935 PROTEIN"/>
    <property type="match status" value="1"/>
</dbReference>
<accession>A0A0K2GBM1</accession>
<dbReference type="EMBL" id="CP011801">
    <property type="protein sequence ID" value="ALA58348.1"/>
    <property type="molecule type" value="Genomic_DNA"/>
</dbReference>
<reference evidence="3 4" key="1">
    <citation type="journal article" date="2015" name="Proc. Natl. Acad. Sci. U.S.A.">
        <title>Expanded metabolic versatility of ubiquitous nitrite-oxidizing bacteria from the genus Nitrospira.</title>
        <authorList>
            <person name="Koch H."/>
            <person name="Lucker S."/>
            <person name="Albertsen M."/>
            <person name="Kitzinger K."/>
            <person name="Herbold C."/>
            <person name="Spieck E."/>
            <person name="Nielsen P.H."/>
            <person name="Wagner M."/>
            <person name="Daims H."/>
        </authorList>
    </citation>
    <scope>NUCLEOTIDE SEQUENCE [LARGE SCALE GENOMIC DNA]</scope>
    <source>
        <strain evidence="3 4">NSP M-1</strain>
    </source>
</reference>
<dbReference type="AlphaFoldDB" id="A0A0K2GBM1"/>
<dbReference type="PANTHER" id="PTHR30203">
    <property type="entry name" value="OUTER MEMBRANE CATION EFFLUX PROTEIN"/>
    <property type="match status" value="1"/>
</dbReference>
<proteinExistence type="inferred from homology"/>
<dbReference type="GO" id="GO:0015562">
    <property type="term" value="F:efflux transmembrane transporter activity"/>
    <property type="evidence" value="ECO:0007669"/>
    <property type="project" value="InterPro"/>
</dbReference>
<dbReference type="InterPro" id="IPR003423">
    <property type="entry name" value="OMP_efflux"/>
</dbReference>
<dbReference type="KEGG" id="nmv:NITMOv2_1929"/>
<dbReference type="SUPFAM" id="SSF56954">
    <property type="entry name" value="Outer membrane efflux proteins (OEP)"/>
    <property type="match status" value="1"/>
</dbReference>
<name>A0A0K2GBM1_NITMO</name>
<evidence type="ECO:0000256" key="1">
    <source>
        <dbReference type="ARBA" id="ARBA00007613"/>
    </source>
</evidence>
<comment type="similarity">
    <text evidence="1">Belongs to the outer membrane factor (OMF) (TC 1.B.17) family.</text>
</comment>
<gene>
    <name evidence="3" type="ORF">NITMOv2_1929</name>
</gene>
<keyword evidence="4" id="KW-1185">Reference proteome</keyword>
<organism evidence="3 4">
    <name type="scientific">Nitrospira moscoviensis</name>
    <dbReference type="NCBI Taxonomy" id="42253"/>
    <lineage>
        <taxon>Bacteria</taxon>
        <taxon>Pseudomonadati</taxon>
        <taxon>Nitrospirota</taxon>
        <taxon>Nitrospiria</taxon>
        <taxon>Nitrospirales</taxon>
        <taxon>Nitrospiraceae</taxon>
        <taxon>Nitrospira</taxon>
    </lineage>
</organism>
<keyword evidence="2" id="KW-0175">Coiled coil</keyword>
<evidence type="ECO:0000313" key="3">
    <source>
        <dbReference type="EMBL" id="ALA58348.1"/>
    </source>
</evidence>
<dbReference type="Gene3D" id="1.20.1600.10">
    <property type="entry name" value="Outer membrane efflux proteins (OEP)"/>
    <property type="match status" value="1"/>
</dbReference>
<dbReference type="Proteomes" id="UP000069205">
    <property type="component" value="Chromosome"/>
</dbReference>